<feature type="transmembrane region" description="Helical" evidence="2">
    <location>
        <begin position="250"/>
        <end position="268"/>
    </location>
</feature>
<feature type="transmembrane region" description="Helical" evidence="2">
    <location>
        <begin position="275"/>
        <end position="292"/>
    </location>
</feature>
<protein>
    <recommendedName>
        <fullName evidence="3">DUF6594 domain-containing protein</fullName>
    </recommendedName>
</protein>
<proteinExistence type="predicted"/>
<evidence type="ECO:0000313" key="5">
    <source>
        <dbReference type="Proteomes" id="UP000800097"/>
    </source>
</evidence>
<dbReference type="EMBL" id="ML986510">
    <property type="protein sequence ID" value="KAF2273434.1"/>
    <property type="molecule type" value="Genomic_DNA"/>
</dbReference>
<dbReference type="AlphaFoldDB" id="A0A6A6JB56"/>
<keyword evidence="5" id="KW-1185">Reference proteome</keyword>
<dbReference type="GeneID" id="54554344"/>
<keyword evidence="1" id="KW-0175">Coiled coil</keyword>
<reference evidence="4" key="1">
    <citation type="journal article" date="2020" name="Stud. Mycol.">
        <title>101 Dothideomycetes genomes: a test case for predicting lifestyles and emergence of pathogens.</title>
        <authorList>
            <person name="Haridas S."/>
            <person name="Albert R."/>
            <person name="Binder M."/>
            <person name="Bloem J."/>
            <person name="Labutti K."/>
            <person name="Salamov A."/>
            <person name="Andreopoulos B."/>
            <person name="Baker S."/>
            <person name="Barry K."/>
            <person name="Bills G."/>
            <person name="Bluhm B."/>
            <person name="Cannon C."/>
            <person name="Castanera R."/>
            <person name="Culley D."/>
            <person name="Daum C."/>
            <person name="Ezra D."/>
            <person name="Gonzalez J."/>
            <person name="Henrissat B."/>
            <person name="Kuo A."/>
            <person name="Liang C."/>
            <person name="Lipzen A."/>
            <person name="Lutzoni F."/>
            <person name="Magnuson J."/>
            <person name="Mondo S."/>
            <person name="Nolan M."/>
            <person name="Ohm R."/>
            <person name="Pangilinan J."/>
            <person name="Park H.-J."/>
            <person name="Ramirez L."/>
            <person name="Alfaro M."/>
            <person name="Sun H."/>
            <person name="Tritt A."/>
            <person name="Yoshinaga Y."/>
            <person name="Zwiers L.-H."/>
            <person name="Turgeon B."/>
            <person name="Goodwin S."/>
            <person name="Spatafora J."/>
            <person name="Crous P."/>
            <person name="Grigoriev I."/>
        </authorList>
    </citation>
    <scope>NUCLEOTIDE SEQUENCE</scope>
    <source>
        <strain evidence="4">CBS 379.55</strain>
    </source>
</reference>
<keyword evidence="2" id="KW-1133">Transmembrane helix</keyword>
<dbReference type="PANTHER" id="PTHR34502:SF4">
    <property type="entry name" value="DUF6594 DOMAIN-CONTAINING PROTEIN"/>
    <property type="match status" value="1"/>
</dbReference>
<evidence type="ECO:0000256" key="1">
    <source>
        <dbReference type="SAM" id="Coils"/>
    </source>
</evidence>
<sequence length="318" mass="35491">MAMPSPKTPGDVELGTLRDGYPALAAWIARDPDNEALVFRKFGRLGARNLLHLQSRLIALEKELDELDEDARRSDDLEARQSLRRWETLMKYAGDKQRGEKKTVEKLEELRKVLREYYETLLLQAQLAELQTPSTRVLLTFRDYLEGRAFKSADMQSMPIISGRAKDFLSDPTDLVALRKAKEEDVLSKLLQDHWAFRRRESNDPLDRTTVYKHRTVARTVGTISMIAAAILLIGAIISLHAVTDSNAKLGLVAMYTLLFALSVATLTNARRAEVFAASAAYAAVLVVFVSGDLGGSKTGQCLIQLRNGIFQIIQCPG</sequence>
<name>A0A6A6JB56_WESOR</name>
<evidence type="ECO:0000313" key="4">
    <source>
        <dbReference type="EMBL" id="KAF2273434.1"/>
    </source>
</evidence>
<feature type="domain" description="DUF6594" evidence="3">
    <location>
        <begin position="21"/>
        <end position="287"/>
    </location>
</feature>
<evidence type="ECO:0000259" key="3">
    <source>
        <dbReference type="Pfam" id="PF20237"/>
    </source>
</evidence>
<organism evidence="4 5">
    <name type="scientific">Westerdykella ornata</name>
    <dbReference type="NCBI Taxonomy" id="318751"/>
    <lineage>
        <taxon>Eukaryota</taxon>
        <taxon>Fungi</taxon>
        <taxon>Dikarya</taxon>
        <taxon>Ascomycota</taxon>
        <taxon>Pezizomycotina</taxon>
        <taxon>Dothideomycetes</taxon>
        <taxon>Pleosporomycetidae</taxon>
        <taxon>Pleosporales</taxon>
        <taxon>Sporormiaceae</taxon>
        <taxon>Westerdykella</taxon>
    </lineage>
</organism>
<feature type="transmembrane region" description="Helical" evidence="2">
    <location>
        <begin position="221"/>
        <end position="244"/>
    </location>
</feature>
<dbReference type="Pfam" id="PF20237">
    <property type="entry name" value="DUF6594"/>
    <property type="match status" value="1"/>
</dbReference>
<evidence type="ECO:0000256" key="2">
    <source>
        <dbReference type="SAM" id="Phobius"/>
    </source>
</evidence>
<feature type="coiled-coil region" evidence="1">
    <location>
        <begin position="50"/>
        <end position="80"/>
    </location>
</feature>
<dbReference type="InterPro" id="IPR046529">
    <property type="entry name" value="DUF6594"/>
</dbReference>
<keyword evidence="2" id="KW-0812">Transmembrane</keyword>
<keyword evidence="2" id="KW-0472">Membrane</keyword>
<dbReference type="RefSeq" id="XP_033650973.1">
    <property type="nucleotide sequence ID" value="XM_033801169.1"/>
</dbReference>
<dbReference type="PANTHER" id="PTHR34502">
    <property type="entry name" value="DUF6594 DOMAIN-CONTAINING PROTEIN-RELATED"/>
    <property type="match status" value="1"/>
</dbReference>
<accession>A0A6A6JB56</accession>
<gene>
    <name evidence="4" type="ORF">EI97DRAFT_461095</name>
</gene>
<dbReference type="Proteomes" id="UP000800097">
    <property type="component" value="Unassembled WGS sequence"/>
</dbReference>
<dbReference type="OrthoDB" id="3533814at2759"/>